<sequence length="468" mass="46463">MKNHKLKLLNVAVLACFGVAAQQAMATTTVDISSGGTNTPLKIANEKTAPGTVAKGLANITVDAFSGLNTTAAPMTVRFDLIGGAKFSAAPSLYCKNTVGVTANGISTIVGGASNNNVTFQVKAPGNTALAATATCTLSGAVALSGVTPNKTVSATLSYSIGGTTTSHARSGGFVTFTKSVAAKFAAGGTVKVDATKSAQKFVSANSAVLLTAALGTITISAAAIPTAGAATAPNLSAGNTLTTAQITVTGPSLAAGFTSVSGQVFLVTAGQSCHGGAGLITYSTKSGNSVTFKNVPLKDFKGGLKVCMSVNGKTAITTGSVTGSLTTTNATGFSVDSTASSYALTTVGTNGSSMNAYFINASNSTSKTSVIRIINTAGYNSTTLTGTAYAENGTVLGTSGASLGTVKANGILTLTSANIESDLGITGLAPTAKYRLVINSDMTSFKVVNFIQDVGTGAIHLAQQQDN</sequence>
<accession>A0A1J5SE83</accession>
<proteinExistence type="predicted"/>
<organism evidence="1">
    <name type="scientific">mine drainage metagenome</name>
    <dbReference type="NCBI Taxonomy" id="410659"/>
    <lineage>
        <taxon>unclassified sequences</taxon>
        <taxon>metagenomes</taxon>
        <taxon>ecological metagenomes</taxon>
    </lineage>
</organism>
<protein>
    <submittedName>
        <fullName evidence="1">Uncharacterized protein</fullName>
    </submittedName>
</protein>
<comment type="caution">
    <text evidence="1">The sequence shown here is derived from an EMBL/GenBank/DDBJ whole genome shotgun (WGS) entry which is preliminary data.</text>
</comment>
<dbReference type="EMBL" id="MLJW01000041">
    <property type="protein sequence ID" value="OIR06745.1"/>
    <property type="molecule type" value="Genomic_DNA"/>
</dbReference>
<reference evidence="1" key="1">
    <citation type="submission" date="2016-10" db="EMBL/GenBank/DDBJ databases">
        <title>Sequence of Gallionella enrichment culture.</title>
        <authorList>
            <person name="Poehlein A."/>
            <person name="Muehling M."/>
            <person name="Daniel R."/>
        </authorList>
    </citation>
    <scope>NUCLEOTIDE SEQUENCE</scope>
</reference>
<dbReference type="AlphaFoldDB" id="A0A1J5SE83"/>
<name>A0A1J5SE83_9ZZZZ</name>
<evidence type="ECO:0000313" key="1">
    <source>
        <dbReference type="EMBL" id="OIR06745.1"/>
    </source>
</evidence>
<gene>
    <name evidence="1" type="ORF">GALL_109930</name>
</gene>